<evidence type="ECO:0000256" key="2">
    <source>
        <dbReference type="SAM" id="Phobius"/>
    </source>
</evidence>
<protein>
    <recommendedName>
        <fullName evidence="3">J domain-containing protein</fullName>
    </recommendedName>
</protein>
<reference evidence="4 5" key="1">
    <citation type="submission" date="2023-07" db="EMBL/GenBank/DDBJ databases">
        <title>Sequencing the genomes of 1000 actinobacteria strains.</title>
        <authorList>
            <person name="Klenk H.-P."/>
        </authorList>
    </citation>
    <scope>NUCLEOTIDE SEQUENCE [LARGE SCALE GENOMIC DNA]</scope>
    <source>
        <strain evidence="4 5">DSM 44710</strain>
    </source>
</reference>
<gene>
    <name evidence="4" type="ORF">J2S43_002444</name>
</gene>
<evidence type="ECO:0000313" key="4">
    <source>
        <dbReference type="EMBL" id="MDP9793932.1"/>
    </source>
</evidence>
<organism evidence="4 5">
    <name type="scientific">Catenuloplanes nepalensis</name>
    <dbReference type="NCBI Taxonomy" id="587533"/>
    <lineage>
        <taxon>Bacteria</taxon>
        <taxon>Bacillati</taxon>
        <taxon>Actinomycetota</taxon>
        <taxon>Actinomycetes</taxon>
        <taxon>Micromonosporales</taxon>
        <taxon>Micromonosporaceae</taxon>
        <taxon>Catenuloplanes</taxon>
    </lineage>
</organism>
<dbReference type="Gene3D" id="1.10.287.110">
    <property type="entry name" value="DnaJ domain"/>
    <property type="match status" value="1"/>
</dbReference>
<feature type="region of interest" description="Disordered" evidence="1">
    <location>
        <begin position="96"/>
        <end position="158"/>
    </location>
</feature>
<comment type="caution">
    <text evidence="4">The sequence shown here is derived from an EMBL/GenBank/DDBJ whole genome shotgun (WGS) entry which is preliminary data.</text>
</comment>
<feature type="transmembrane region" description="Helical" evidence="2">
    <location>
        <begin position="176"/>
        <end position="199"/>
    </location>
</feature>
<keyword evidence="5" id="KW-1185">Reference proteome</keyword>
<dbReference type="PROSITE" id="PS50076">
    <property type="entry name" value="DNAJ_2"/>
    <property type="match status" value="1"/>
</dbReference>
<dbReference type="RefSeq" id="WP_306829029.1">
    <property type="nucleotide sequence ID" value="NZ_JAUSRA010000001.1"/>
</dbReference>
<dbReference type="EMBL" id="JAUSRA010000001">
    <property type="protein sequence ID" value="MDP9793932.1"/>
    <property type="molecule type" value="Genomic_DNA"/>
</dbReference>
<name>A0ABT9MR75_9ACTN</name>
<feature type="domain" description="J" evidence="3">
    <location>
        <begin position="14"/>
        <end position="78"/>
    </location>
</feature>
<dbReference type="SUPFAM" id="SSF46565">
    <property type="entry name" value="Chaperone J-domain"/>
    <property type="match status" value="1"/>
</dbReference>
<dbReference type="InterPro" id="IPR036869">
    <property type="entry name" value="J_dom_sf"/>
</dbReference>
<dbReference type="PANTHER" id="PTHR43096">
    <property type="entry name" value="DNAJ HOMOLOG 1, MITOCHONDRIAL-RELATED"/>
    <property type="match status" value="1"/>
</dbReference>
<dbReference type="PANTHER" id="PTHR43096:SF71">
    <property type="entry name" value="PROTEIN DNAJ, PUTATIVE-RELATED"/>
    <property type="match status" value="1"/>
</dbReference>
<keyword evidence="2" id="KW-0472">Membrane</keyword>
<proteinExistence type="predicted"/>
<dbReference type="InterPro" id="IPR001623">
    <property type="entry name" value="DnaJ_domain"/>
</dbReference>
<dbReference type="SMART" id="SM00271">
    <property type="entry name" value="DnaJ"/>
    <property type="match status" value="1"/>
</dbReference>
<dbReference type="Pfam" id="PF00226">
    <property type="entry name" value="DnaJ"/>
    <property type="match status" value="1"/>
</dbReference>
<dbReference type="PRINTS" id="PR00625">
    <property type="entry name" value="JDOMAIN"/>
</dbReference>
<accession>A0ABT9MR75</accession>
<keyword evidence="2" id="KW-1133">Transmembrane helix</keyword>
<keyword evidence="2" id="KW-0812">Transmembrane</keyword>
<dbReference type="Proteomes" id="UP001240984">
    <property type="component" value="Unassembled WGS sequence"/>
</dbReference>
<feature type="region of interest" description="Disordered" evidence="1">
    <location>
        <begin position="32"/>
        <end position="55"/>
    </location>
</feature>
<feature type="compositionally biased region" description="Basic and acidic residues" evidence="1">
    <location>
        <begin position="32"/>
        <end position="45"/>
    </location>
</feature>
<feature type="compositionally biased region" description="Pro residues" evidence="1">
    <location>
        <begin position="112"/>
        <end position="141"/>
    </location>
</feature>
<feature type="compositionally biased region" description="Low complexity" evidence="1">
    <location>
        <begin position="98"/>
        <end position="108"/>
    </location>
</feature>
<dbReference type="CDD" id="cd06257">
    <property type="entry name" value="DnaJ"/>
    <property type="match status" value="1"/>
</dbReference>
<evidence type="ECO:0000259" key="3">
    <source>
        <dbReference type="PROSITE" id="PS50076"/>
    </source>
</evidence>
<evidence type="ECO:0000313" key="5">
    <source>
        <dbReference type="Proteomes" id="UP001240984"/>
    </source>
</evidence>
<sequence>MTDEGLFRALGGRDAYEVLGVPREATRDEILRAKRERQREAHPDLHGGAGGDADSKLINNAAAILSDDRVRADYDRWSGRGSPAYPPAAPSAWDAGTPGFVAPPHAGAGVPGPFPPPAPGYPAGARPPGPPPPPAPAPPTWAGPQMPGSSVPAGPMAMPAYTPSRTGASSGPGTPAIVALIVVALLVLCCGPALCMPLLQR</sequence>
<evidence type="ECO:0000256" key="1">
    <source>
        <dbReference type="SAM" id="MobiDB-lite"/>
    </source>
</evidence>